<dbReference type="InterPro" id="IPR035906">
    <property type="entry name" value="MetI-like_sf"/>
</dbReference>
<dbReference type="GO" id="GO:0006817">
    <property type="term" value="P:phosphate ion transport"/>
    <property type="evidence" value="ECO:0007669"/>
    <property type="project" value="UniProtKB-KW"/>
</dbReference>
<feature type="transmembrane region" description="Helical" evidence="9">
    <location>
        <begin position="265"/>
        <end position="289"/>
    </location>
</feature>
<feature type="transmembrane region" description="Helical" evidence="9">
    <location>
        <begin position="228"/>
        <end position="245"/>
    </location>
</feature>
<accession>A0A098L927</accession>
<dbReference type="PROSITE" id="PS50928">
    <property type="entry name" value="ABC_TM1"/>
    <property type="match status" value="1"/>
</dbReference>
<comment type="caution">
    <text evidence="12">The sequence shown here is derived from an EMBL/GenBank/DDBJ whole genome shotgun (WGS) entry which is preliminary data.</text>
</comment>
<name>A0A098L927_9BACT</name>
<feature type="domain" description="ABC transmembrane type-1" evidence="11">
    <location>
        <begin position="74"/>
        <end position="290"/>
    </location>
</feature>
<keyword evidence="4 10" id="KW-1003">Cell membrane</keyword>
<dbReference type="STRING" id="153721.MYP_602"/>
<dbReference type="NCBIfam" id="TIGR02138">
    <property type="entry name" value="phosphate_pstC"/>
    <property type="match status" value="1"/>
</dbReference>
<feature type="transmembrane region" description="Helical" evidence="9">
    <location>
        <begin position="110"/>
        <end position="132"/>
    </location>
</feature>
<evidence type="ECO:0000256" key="10">
    <source>
        <dbReference type="RuleBase" id="RU363054"/>
    </source>
</evidence>
<evidence type="ECO:0000256" key="5">
    <source>
        <dbReference type="ARBA" id="ARBA00022592"/>
    </source>
</evidence>
<dbReference type="Pfam" id="PF00528">
    <property type="entry name" value="BPD_transp_1"/>
    <property type="match status" value="1"/>
</dbReference>
<comment type="function">
    <text evidence="10">Part of the binding-protein-dependent transport system for phosphate; probably responsible for the translocation of the substrate across the membrane.</text>
</comment>
<evidence type="ECO:0000256" key="6">
    <source>
        <dbReference type="ARBA" id="ARBA00022692"/>
    </source>
</evidence>
<keyword evidence="8 9" id="KW-0472">Membrane</keyword>
<gene>
    <name evidence="12" type="ORF">MYP_602</name>
</gene>
<dbReference type="InterPro" id="IPR000515">
    <property type="entry name" value="MetI-like"/>
</dbReference>
<dbReference type="Proteomes" id="UP000030185">
    <property type="component" value="Unassembled WGS sequence"/>
</dbReference>
<reference evidence="12 13" key="1">
    <citation type="submission" date="2014-09" db="EMBL/GenBank/DDBJ databases">
        <title>Sporocytophaga myxococcoides PG-01 genome sequencing.</title>
        <authorList>
            <person name="Liu L."/>
            <person name="Gao P.J."/>
            <person name="Chen G.J."/>
            <person name="Wang L.S."/>
        </authorList>
    </citation>
    <scope>NUCLEOTIDE SEQUENCE [LARGE SCALE GENOMIC DNA]</scope>
    <source>
        <strain evidence="12 13">PG-01</strain>
    </source>
</reference>
<protein>
    <recommendedName>
        <fullName evidence="10">Phosphate transport system permease protein</fullName>
    </recommendedName>
</protein>
<dbReference type="GO" id="GO:0005886">
    <property type="term" value="C:plasma membrane"/>
    <property type="evidence" value="ECO:0007669"/>
    <property type="project" value="UniProtKB-SubCell"/>
</dbReference>
<sequence length="302" mass="33399">MGKTDLYHRRLWIEKLSFWAMKGLTYFSITLLFLILIGLIYKSVPILKETSFGNLFFSTEWQPLKMKFGLLPFIISTLYVTIVAVVISVPLCLLSAIYLSEYADKRVIAFVNPLIDILAGIPSVIFGIWGIIEVVPLVRDYIAPAFGITSSGYTILTGGIVLSIMIFPIIIHVLLEVFETIPEDLKSASLSVGATKWQTVKLVILRKAAPGVISAIVLGLSRAFGETLAVLMVVGNVIMIPISPLDPGYPITALIANNYGEMMSIPLYDSALMLASLILFVIVLIFNFISRRILKNIERKIA</sequence>
<evidence type="ECO:0000256" key="1">
    <source>
        <dbReference type="ARBA" id="ARBA00004651"/>
    </source>
</evidence>
<dbReference type="eggNOG" id="COG0573">
    <property type="taxonomic scope" value="Bacteria"/>
</dbReference>
<evidence type="ECO:0000259" key="11">
    <source>
        <dbReference type="PROSITE" id="PS50928"/>
    </source>
</evidence>
<evidence type="ECO:0000256" key="7">
    <source>
        <dbReference type="ARBA" id="ARBA00022989"/>
    </source>
</evidence>
<comment type="similarity">
    <text evidence="2 10">Belongs to the binding-protein-dependent transport system permease family. CysTW subfamily.</text>
</comment>
<dbReference type="AlphaFoldDB" id="A0A098L927"/>
<feature type="transmembrane region" description="Helical" evidence="9">
    <location>
        <begin position="152"/>
        <end position="175"/>
    </location>
</feature>
<evidence type="ECO:0000256" key="2">
    <source>
        <dbReference type="ARBA" id="ARBA00007069"/>
    </source>
</evidence>
<comment type="subcellular location">
    <subcellularLocation>
        <location evidence="1 9">Cell membrane</location>
        <topology evidence="1 9">Multi-pass membrane protein</topology>
    </subcellularLocation>
</comment>
<dbReference type="InterPro" id="IPR011864">
    <property type="entry name" value="Phosphate_PstC"/>
</dbReference>
<organism evidence="12 13">
    <name type="scientific">Sporocytophaga myxococcoides</name>
    <dbReference type="NCBI Taxonomy" id="153721"/>
    <lineage>
        <taxon>Bacteria</taxon>
        <taxon>Pseudomonadati</taxon>
        <taxon>Bacteroidota</taxon>
        <taxon>Cytophagia</taxon>
        <taxon>Cytophagales</taxon>
        <taxon>Cytophagaceae</taxon>
        <taxon>Sporocytophaga</taxon>
    </lineage>
</organism>
<keyword evidence="3 9" id="KW-0813">Transport</keyword>
<feature type="transmembrane region" description="Helical" evidence="9">
    <location>
        <begin position="70"/>
        <end position="98"/>
    </location>
</feature>
<keyword evidence="13" id="KW-1185">Reference proteome</keyword>
<dbReference type="EMBL" id="BBLT01000001">
    <property type="protein sequence ID" value="GAL83376.1"/>
    <property type="molecule type" value="Genomic_DNA"/>
</dbReference>
<dbReference type="CDD" id="cd06261">
    <property type="entry name" value="TM_PBP2"/>
    <property type="match status" value="1"/>
</dbReference>
<keyword evidence="5 10" id="KW-0592">Phosphate transport</keyword>
<dbReference type="Gene3D" id="1.10.3720.10">
    <property type="entry name" value="MetI-like"/>
    <property type="match status" value="1"/>
</dbReference>
<dbReference type="PANTHER" id="PTHR30425">
    <property type="entry name" value="PHOSPHATE TRANSPORT SYSTEM PERMEASE PROTEIN PST"/>
    <property type="match status" value="1"/>
</dbReference>
<evidence type="ECO:0000256" key="3">
    <source>
        <dbReference type="ARBA" id="ARBA00022448"/>
    </source>
</evidence>
<evidence type="ECO:0000313" key="12">
    <source>
        <dbReference type="EMBL" id="GAL83376.1"/>
    </source>
</evidence>
<dbReference type="InterPro" id="IPR051124">
    <property type="entry name" value="Phosphate_Transport_Permease"/>
</dbReference>
<dbReference type="PANTHER" id="PTHR30425:SF1">
    <property type="entry name" value="PHOSPHATE TRANSPORT SYSTEM PERMEASE PROTEIN PSTC"/>
    <property type="match status" value="1"/>
</dbReference>
<evidence type="ECO:0000256" key="4">
    <source>
        <dbReference type="ARBA" id="ARBA00022475"/>
    </source>
</evidence>
<keyword evidence="7 9" id="KW-1133">Transmembrane helix</keyword>
<dbReference type="GO" id="GO:0005315">
    <property type="term" value="F:phosphate transmembrane transporter activity"/>
    <property type="evidence" value="ECO:0007669"/>
    <property type="project" value="InterPro"/>
</dbReference>
<feature type="transmembrane region" description="Helical" evidence="9">
    <location>
        <begin position="21"/>
        <end position="41"/>
    </location>
</feature>
<evidence type="ECO:0000313" key="13">
    <source>
        <dbReference type="Proteomes" id="UP000030185"/>
    </source>
</evidence>
<proteinExistence type="inferred from homology"/>
<dbReference type="SUPFAM" id="SSF161098">
    <property type="entry name" value="MetI-like"/>
    <property type="match status" value="1"/>
</dbReference>
<keyword evidence="6 9" id="KW-0812">Transmembrane</keyword>
<evidence type="ECO:0000256" key="9">
    <source>
        <dbReference type="RuleBase" id="RU363032"/>
    </source>
</evidence>
<evidence type="ECO:0000256" key="8">
    <source>
        <dbReference type="ARBA" id="ARBA00023136"/>
    </source>
</evidence>